<dbReference type="EnsemblPlants" id="Bo7g108900.1">
    <property type="protein sequence ID" value="Bo7g108900.1"/>
    <property type="gene ID" value="Bo7g108900"/>
</dbReference>
<name>A0A0D3DFP1_BRAOL</name>
<dbReference type="GO" id="GO:0046983">
    <property type="term" value="F:protein dimerization activity"/>
    <property type="evidence" value="ECO:0007669"/>
    <property type="project" value="InterPro"/>
</dbReference>
<proteinExistence type="predicted"/>
<dbReference type="InterPro" id="IPR008906">
    <property type="entry name" value="HATC_C_dom"/>
</dbReference>
<accession>A0A0D3DFP1</accession>
<keyword evidence="4" id="KW-1185">Reference proteome</keyword>
<dbReference type="STRING" id="109376.A0A0D3DFP1"/>
<dbReference type="InterPro" id="IPR012337">
    <property type="entry name" value="RNaseH-like_sf"/>
</dbReference>
<evidence type="ECO:0000313" key="3">
    <source>
        <dbReference type="EnsemblPlants" id="Bo7g108900.1"/>
    </source>
</evidence>
<dbReference type="OMA" id="MFEHLFW"/>
<dbReference type="eggNOG" id="ENOG502SVP9">
    <property type="taxonomic scope" value="Eukaryota"/>
</dbReference>
<evidence type="ECO:0000259" key="2">
    <source>
        <dbReference type="Pfam" id="PF05699"/>
    </source>
</evidence>
<dbReference type="HOGENOM" id="CLU_006175_6_1_1"/>
<dbReference type="Pfam" id="PF05699">
    <property type="entry name" value="Dimer_Tnp_hAT"/>
    <property type="match status" value="1"/>
</dbReference>
<feature type="compositionally biased region" description="Basic and acidic residues" evidence="1">
    <location>
        <begin position="52"/>
        <end position="66"/>
    </location>
</feature>
<dbReference type="Proteomes" id="UP000032141">
    <property type="component" value="Chromosome C7"/>
</dbReference>
<feature type="domain" description="HAT C-terminal dimerisation" evidence="2">
    <location>
        <begin position="62"/>
        <end position="137"/>
    </location>
</feature>
<evidence type="ECO:0000256" key="1">
    <source>
        <dbReference type="SAM" id="MobiDB-lite"/>
    </source>
</evidence>
<organism evidence="3 4">
    <name type="scientific">Brassica oleracea var. oleracea</name>
    <dbReference type="NCBI Taxonomy" id="109376"/>
    <lineage>
        <taxon>Eukaryota</taxon>
        <taxon>Viridiplantae</taxon>
        <taxon>Streptophyta</taxon>
        <taxon>Embryophyta</taxon>
        <taxon>Tracheophyta</taxon>
        <taxon>Spermatophyta</taxon>
        <taxon>Magnoliopsida</taxon>
        <taxon>eudicotyledons</taxon>
        <taxon>Gunneridae</taxon>
        <taxon>Pentapetalae</taxon>
        <taxon>rosids</taxon>
        <taxon>malvids</taxon>
        <taxon>Brassicales</taxon>
        <taxon>Brassicaceae</taxon>
        <taxon>Brassiceae</taxon>
        <taxon>Brassica</taxon>
    </lineage>
</organism>
<evidence type="ECO:0000313" key="4">
    <source>
        <dbReference type="Proteomes" id="UP000032141"/>
    </source>
</evidence>
<dbReference type="Gramene" id="Bo7g108900.1">
    <property type="protein sequence ID" value="Bo7g108900.1"/>
    <property type="gene ID" value="Bo7g108900"/>
</dbReference>
<protein>
    <recommendedName>
        <fullName evidence="2">HAT C-terminal dimerisation domain-containing protein</fullName>
    </recommendedName>
</protein>
<feature type="region of interest" description="Disordered" evidence="1">
    <location>
        <begin position="1"/>
        <end position="66"/>
    </location>
</feature>
<reference evidence="3 4" key="1">
    <citation type="journal article" date="2014" name="Genome Biol.">
        <title>Transcriptome and methylome profiling reveals relics of genome dominance in the mesopolyploid Brassica oleracea.</title>
        <authorList>
            <person name="Parkin I.A."/>
            <person name="Koh C."/>
            <person name="Tang H."/>
            <person name="Robinson S.J."/>
            <person name="Kagale S."/>
            <person name="Clarke W.E."/>
            <person name="Town C.D."/>
            <person name="Nixon J."/>
            <person name="Krishnakumar V."/>
            <person name="Bidwell S.L."/>
            <person name="Denoeud F."/>
            <person name="Belcram H."/>
            <person name="Links M.G."/>
            <person name="Just J."/>
            <person name="Clarke C."/>
            <person name="Bender T."/>
            <person name="Huebert T."/>
            <person name="Mason A.S."/>
            <person name="Pires J.C."/>
            <person name="Barker G."/>
            <person name="Moore J."/>
            <person name="Walley P.G."/>
            <person name="Manoli S."/>
            <person name="Batley J."/>
            <person name="Edwards D."/>
            <person name="Nelson M.N."/>
            <person name="Wang X."/>
            <person name="Paterson A.H."/>
            <person name="King G."/>
            <person name="Bancroft I."/>
            <person name="Chalhoub B."/>
            <person name="Sharpe A.G."/>
        </authorList>
    </citation>
    <scope>NUCLEOTIDE SEQUENCE</scope>
    <source>
        <strain evidence="3 4">cv. TO1000</strain>
    </source>
</reference>
<dbReference type="SUPFAM" id="SSF53098">
    <property type="entry name" value="Ribonuclease H-like"/>
    <property type="match status" value="1"/>
</dbReference>
<dbReference type="PANTHER" id="PTHR45749:SF35">
    <property type="entry name" value="AC-LIKE TRANSPOSASE-RELATED"/>
    <property type="match status" value="1"/>
</dbReference>
<reference evidence="3" key="2">
    <citation type="submission" date="2015-03" db="UniProtKB">
        <authorList>
            <consortium name="EnsemblPlants"/>
        </authorList>
    </citation>
    <scope>IDENTIFICATION</scope>
</reference>
<dbReference type="AlphaFoldDB" id="A0A0D3DFP1"/>
<dbReference type="PANTHER" id="PTHR45749">
    <property type="match status" value="1"/>
</dbReference>
<sequence>MSSNKRHQPCGPDNRKKKNKKDEEAKSQKNGLLRYFKKSETLDTFVENNDEQEQHGTSREDNDEQEQHIEVLDFLQSVHDFYPNSSIANRILLTIPVSVASAERSFSKLKLIKSYLRSTISQERLSDLAILSIERELLRNIDFESLVNEFLEKKGRQIMF</sequence>